<dbReference type="GO" id="GO:0009982">
    <property type="term" value="F:pseudouridine synthase activity"/>
    <property type="evidence" value="ECO:0007669"/>
    <property type="project" value="InterPro"/>
</dbReference>
<sequence>MSSAPVAPVVASSGVATSPSRHWAESSRPRVASSFGRPVWLPRRVGRAAFAAAAFSALLLERGTTTGDLRSLVVVGGPPEKAAGPAEVLCENGILYASPYLKTVRVKLASRVGRRLGDVLEDSQSHVGSAPRKGLGDIPPSWWEEQLRQGNVAVQRCAGSGVRLETIDADYIVQSVEDRVHLPIHVHELVAPNVEPEVIYEDRDYLVVSKPAGVDIFPNPGTGHVRLSLLGMLEAKGHPKLMPAHRIDKRVTGVVCLAKTSKAVSRMMKCIQARRVNKTYLARVLVSDTVPSEGLTIEAPLADVLDPATGNIVARVDHESGKPATTVIERVVATHSDGTVTLALRILTGRRHQIRCHMQHLGIPIVNDNVYGGPMLTPAQDLYTGGEDGVLGRMLARHRHCGCSACEQMQRIISGEEPTPKMEPPIWLHSWKYEFPSLHLAFEAPPPVWAAEAK</sequence>
<comment type="caution">
    <text evidence="2">The sequence shown here is derived from an EMBL/GenBank/DDBJ whole genome shotgun (WGS) entry which is preliminary data.</text>
</comment>
<evidence type="ECO:0000259" key="1">
    <source>
        <dbReference type="Pfam" id="PF00849"/>
    </source>
</evidence>
<dbReference type="EMBL" id="CAJNNV010025640">
    <property type="protein sequence ID" value="CAE8615469.1"/>
    <property type="molecule type" value="Genomic_DNA"/>
</dbReference>
<dbReference type="Gene3D" id="3.30.2350.10">
    <property type="entry name" value="Pseudouridine synthase"/>
    <property type="match status" value="1"/>
</dbReference>
<gene>
    <name evidence="2" type="ORF">PGLA1383_LOCUS33183</name>
</gene>
<dbReference type="InterPro" id="IPR006145">
    <property type="entry name" value="PsdUridine_synth_RsuA/RluA"/>
</dbReference>
<dbReference type="Pfam" id="PF00849">
    <property type="entry name" value="PseudoU_synth_2"/>
    <property type="match status" value="1"/>
</dbReference>
<feature type="domain" description="Pseudouridine synthase RsuA/RluA-like" evidence="1">
    <location>
        <begin position="204"/>
        <end position="360"/>
    </location>
</feature>
<protein>
    <recommendedName>
        <fullName evidence="1">Pseudouridine synthase RsuA/RluA-like domain-containing protein</fullName>
    </recommendedName>
</protein>
<dbReference type="OMA" id="HERAAPD"/>
<dbReference type="SUPFAM" id="SSF55120">
    <property type="entry name" value="Pseudouridine synthase"/>
    <property type="match status" value="1"/>
</dbReference>
<keyword evidence="3" id="KW-1185">Reference proteome</keyword>
<evidence type="ECO:0000313" key="2">
    <source>
        <dbReference type="EMBL" id="CAE8615469.1"/>
    </source>
</evidence>
<proteinExistence type="predicted"/>
<evidence type="ECO:0000313" key="3">
    <source>
        <dbReference type="Proteomes" id="UP000654075"/>
    </source>
</evidence>
<dbReference type="PANTHER" id="PTHR21600">
    <property type="entry name" value="MITOCHONDRIAL RNA PSEUDOURIDINE SYNTHASE"/>
    <property type="match status" value="1"/>
</dbReference>
<dbReference type="GO" id="GO:0000455">
    <property type="term" value="P:enzyme-directed rRNA pseudouridine synthesis"/>
    <property type="evidence" value="ECO:0007669"/>
    <property type="project" value="TreeGrafter"/>
</dbReference>
<dbReference type="OrthoDB" id="424794at2759"/>
<accession>A0A813FYJ4</accession>
<dbReference type="GO" id="GO:0003723">
    <property type="term" value="F:RNA binding"/>
    <property type="evidence" value="ECO:0007669"/>
    <property type="project" value="InterPro"/>
</dbReference>
<dbReference type="Proteomes" id="UP000654075">
    <property type="component" value="Unassembled WGS sequence"/>
</dbReference>
<dbReference type="AlphaFoldDB" id="A0A813FYJ4"/>
<dbReference type="PANTHER" id="PTHR21600:SF40">
    <property type="entry name" value="PSEUDOURIDYLATE SYNTHASE RPUSD2"/>
    <property type="match status" value="1"/>
</dbReference>
<reference evidence="2" key="1">
    <citation type="submission" date="2021-02" db="EMBL/GenBank/DDBJ databases">
        <authorList>
            <person name="Dougan E. K."/>
            <person name="Rhodes N."/>
            <person name="Thang M."/>
            <person name="Chan C."/>
        </authorList>
    </citation>
    <scope>NUCLEOTIDE SEQUENCE</scope>
</reference>
<name>A0A813FYJ4_POLGL</name>
<organism evidence="2 3">
    <name type="scientific">Polarella glacialis</name>
    <name type="common">Dinoflagellate</name>
    <dbReference type="NCBI Taxonomy" id="89957"/>
    <lineage>
        <taxon>Eukaryota</taxon>
        <taxon>Sar</taxon>
        <taxon>Alveolata</taxon>
        <taxon>Dinophyceae</taxon>
        <taxon>Suessiales</taxon>
        <taxon>Suessiaceae</taxon>
        <taxon>Polarella</taxon>
    </lineage>
</organism>
<dbReference type="InterPro" id="IPR050188">
    <property type="entry name" value="RluA_PseudoU_synthase"/>
</dbReference>
<dbReference type="InterPro" id="IPR020103">
    <property type="entry name" value="PsdUridine_synth_cat_dom_sf"/>
</dbReference>